<dbReference type="AlphaFoldDB" id="A0A1S9RLG7"/>
<evidence type="ECO:0000313" key="2">
    <source>
        <dbReference type="Proteomes" id="UP000190744"/>
    </source>
</evidence>
<dbReference type="Proteomes" id="UP000190744">
    <property type="component" value="Unassembled WGS sequence"/>
</dbReference>
<name>A0A1S9RLG7_PENBI</name>
<dbReference type="PANTHER" id="PTHR38797:SF4">
    <property type="entry name" value="NUCLEAR PORE COMPLEX PROTEIN NUP85"/>
    <property type="match status" value="1"/>
</dbReference>
<dbReference type="EMBL" id="LJBN01000144">
    <property type="protein sequence ID" value="OOQ86345.1"/>
    <property type="molecule type" value="Genomic_DNA"/>
</dbReference>
<dbReference type="Pfam" id="PF12311">
    <property type="entry name" value="DUF3632"/>
    <property type="match status" value="1"/>
</dbReference>
<reference evidence="2" key="1">
    <citation type="submission" date="2015-09" db="EMBL/GenBank/DDBJ databases">
        <authorList>
            <person name="Fill T.P."/>
            <person name="Baretta J.F."/>
            <person name="de Almeida L.G."/>
            <person name="Rocha M."/>
            <person name="de Souza D.H."/>
            <person name="Malavazi I."/>
            <person name="Cerdeira L.T."/>
            <person name="Hong H."/>
            <person name="Samborskyy M."/>
            <person name="de Vasconcelos A.T."/>
            <person name="Leadlay P."/>
            <person name="Rodrigues-Filho E."/>
        </authorList>
    </citation>
    <scope>NUCLEOTIDE SEQUENCE [LARGE SCALE GENOMIC DNA]</scope>
    <source>
        <strain evidence="2">LaBioMMi 136</strain>
    </source>
</reference>
<organism evidence="1 2">
    <name type="scientific">Penicillium brasilianum</name>
    <dbReference type="NCBI Taxonomy" id="104259"/>
    <lineage>
        <taxon>Eukaryota</taxon>
        <taxon>Fungi</taxon>
        <taxon>Dikarya</taxon>
        <taxon>Ascomycota</taxon>
        <taxon>Pezizomycotina</taxon>
        <taxon>Eurotiomycetes</taxon>
        <taxon>Eurotiomycetidae</taxon>
        <taxon>Eurotiales</taxon>
        <taxon>Aspergillaceae</taxon>
        <taxon>Penicillium</taxon>
    </lineage>
</organism>
<dbReference type="PANTHER" id="PTHR38797">
    <property type="entry name" value="NUCLEAR PORE COMPLEX PROTEIN NUP85-RELATED"/>
    <property type="match status" value="1"/>
</dbReference>
<protein>
    <submittedName>
        <fullName evidence="1">Uncharacterized protein</fullName>
    </submittedName>
</protein>
<proteinExistence type="predicted"/>
<accession>A0A1S9RLG7</accession>
<comment type="caution">
    <text evidence="1">The sequence shown here is derived from an EMBL/GenBank/DDBJ whole genome shotgun (WGS) entry which is preliminary data.</text>
</comment>
<dbReference type="InterPro" id="IPR022085">
    <property type="entry name" value="OpdG"/>
</dbReference>
<dbReference type="InterPro" id="IPR053204">
    <property type="entry name" value="Oxopyrrolidines_Biosynth-assoc"/>
</dbReference>
<sequence length="278" mass="32032">MTVLKLHIDCTNPLTKEVYGNYSNWKLFCILRRYLEPRKRTLSMKEAVTLIYKILMPEVPGKPIEYPVKVFGFVILSVARQVPYFHTSQDRLVRLLEQLHQFIELDLTNKLETETLHLVLESVVRAAREIYNEPSKSLSLEYLNLTSFFARLASSGILGSSWAVITMRDVLEQEIPKETDSYNYHIAEAALWIHHYGTCLYYAMCHSPLRKSRRMEEKFRAGSLYNGSAFSVERWNFWRDAFALAVKGGNLNGESRELALNALLLMDEIAAAGVMEAR</sequence>
<evidence type="ECO:0000313" key="1">
    <source>
        <dbReference type="EMBL" id="OOQ86345.1"/>
    </source>
</evidence>
<gene>
    <name evidence="1" type="ORF">PEBR_21771</name>
</gene>